<reference evidence="6" key="1">
    <citation type="submission" date="2016-11" db="UniProtKB">
        <authorList>
            <consortium name="WormBaseParasite"/>
        </authorList>
    </citation>
    <scope>IDENTIFICATION</scope>
</reference>
<evidence type="ECO:0000313" key="3">
    <source>
        <dbReference type="EMBL" id="CAG9098987.1"/>
    </source>
</evidence>
<proteinExistence type="predicted"/>
<dbReference type="Proteomes" id="UP000659654">
    <property type="component" value="Unassembled WGS sequence"/>
</dbReference>
<feature type="region of interest" description="Disordered" evidence="1">
    <location>
        <begin position="95"/>
        <end position="133"/>
    </location>
</feature>
<evidence type="ECO:0000313" key="2">
    <source>
        <dbReference type="EMBL" id="CAD5216201.1"/>
    </source>
</evidence>
<feature type="compositionally biased region" description="Polar residues" evidence="1">
    <location>
        <begin position="122"/>
        <end position="133"/>
    </location>
</feature>
<reference evidence="3" key="2">
    <citation type="submission" date="2020-08" db="EMBL/GenBank/DDBJ databases">
        <authorList>
            <person name="Kikuchi T."/>
        </authorList>
    </citation>
    <scope>NUCLEOTIDE SEQUENCE</scope>
    <source>
        <strain evidence="2">Ka4C1</strain>
    </source>
</reference>
<evidence type="ECO:0000313" key="6">
    <source>
        <dbReference type="WBParaSite" id="BXY_1731600.1"/>
    </source>
</evidence>
<dbReference type="WBParaSite" id="BXY_1731600.1">
    <property type="protein sequence ID" value="BXY_1731600.1"/>
    <property type="gene ID" value="BXY_1731600"/>
</dbReference>
<dbReference type="Proteomes" id="UP000095284">
    <property type="component" value="Unplaced"/>
</dbReference>
<dbReference type="AlphaFoldDB" id="A0A1I7SW85"/>
<dbReference type="EMBL" id="CAJFCV020000002">
    <property type="protein sequence ID" value="CAG9098987.1"/>
    <property type="molecule type" value="Genomic_DNA"/>
</dbReference>
<feature type="compositionally biased region" description="Polar residues" evidence="1">
    <location>
        <begin position="35"/>
        <end position="48"/>
    </location>
</feature>
<dbReference type="OrthoDB" id="5847619at2759"/>
<dbReference type="SMR" id="A0A1I7SW85"/>
<sequence length="299" mass="33335">MNDWPRITRTDFKRSTMRRSGVRKSRTASLKGDIHSSTRNGSIITSTSVPPPNADPNKKQNKEITVRPGLRAMLYGLTMKMEREEANMRKLQKKMHGHDRRALLQPPDHESRAVNRARKTQMQRSTSSGTPSLASLAQNMRKSILKAGQRSLTDDHHLNIPSYNTPPKSVSFHDLVDSRSVIQFALRSLSPKRQASADASTETLVDIHGDKLSFRKSISCFILSPTDLHSFLQLRHEQVIGERVEHVLVIINLSVVYPTVCQDSDPGLGPCAWCRASAFGGSTSNSLVAMLLSNQTTKK</sequence>
<keyword evidence="5" id="KW-1185">Reference proteome</keyword>
<protein>
    <submittedName>
        <fullName evidence="2">(pine wood nematode) hypothetical protein</fullName>
    </submittedName>
</protein>
<gene>
    <name evidence="2" type="ORF">BXYJ_LOCUS4411</name>
</gene>
<dbReference type="Proteomes" id="UP000582659">
    <property type="component" value="Unassembled WGS sequence"/>
</dbReference>
<evidence type="ECO:0000313" key="4">
    <source>
        <dbReference type="Proteomes" id="UP000095284"/>
    </source>
</evidence>
<evidence type="ECO:0000313" key="5">
    <source>
        <dbReference type="Proteomes" id="UP000659654"/>
    </source>
</evidence>
<name>A0A1I7SW85_BURXY</name>
<dbReference type="EMBL" id="CAJFDI010000002">
    <property type="protein sequence ID" value="CAD5216201.1"/>
    <property type="molecule type" value="Genomic_DNA"/>
</dbReference>
<feature type="compositionally biased region" description="Basic and acidic residues" evidence="1">
    <location>
        <begin position="1"/>
        <end position="14"/>
    </location>
</feature>
<organism evidence="4 6">
    <name type="scientific">Bursaphelenchus xylophilus</name>
    <name type="common">Pinewood nematode worm</name>
    <name type="synonym">Aphelenchoides xylophilus</name>
    <dbReference type="NCBI Taxonomy" id="6326"/>
    <lineage>
        <taxon>Eukaryota</taxon>
        <taxon>Metazoa</taxon>
        <taxon>Ecdysozoa</taxon>
        <taxon>Nematoda</taxon>
        <taxon>Chromadorea</taxon>
        <taxon>Rhabditida</taxon>
        <taxon>Tylenchina</taxon>
        <taxon>Tylenchomorpha</taxon>
        <taxon>Aphelenchoidea</taxon>
        <taxon>Aphelenchoididae</taxon>
        <taxon>Bursaphelenchus</taxon>
    </lineage>
</organism>
<evidence type="ECO:0000256" key="1">
    <source>
        <dbReference type="SAM" id="MobiDB-lite"/>
    </source>
</evidence>
<feature type="region of interest" description="Disordered" evidence="1">
    <location>
        <begin position="1"/>
        <end position="63"/>
    </location>
</feature>
<accession>A0A1I7SW85</accession>
<feature type="compositionally biased region" description="Basic residues" evidence="1">
    <location>
        <begin position="15"/>
        <end position="26"/>
    </location>
</feature>